<feature type="region of interest" description="Disordered" evidence="1">
    <location>
        <begin position="905"/>
        <end position="932"/>
    </location>
</feature>
<evidence type="ECO:0000313" key="4">
    <source>
        <dbReference type="EMBL" id="CAF3749189.1"/>
    </source>
</evidence>
<dbReference type="OrthoDB" id="68076at2759"/>
<feature type="region of interest" description="Disordered" evidence="1">
    <location>
        <begin position="593"/>
        <end position="647"/>
    </location>
</feature>
<gene>
    <name evidence="4" type="ORF">OKA104_LOCUS15579</name>
    <name evidence="3" type="ORF">VCS650_LOCUS21473</name>
</gene>
<comment type="caution">
    <text evidence="4">The sequence shown here is derived from an EMBL/GenBank/DDBJ whole genome shotgun (WGS) entry which is preliminary data.</text>
</comment>
<protein>
    <recommendedName>
        <fullName evidence="2">Hpc2-related domain-containing protein</fullName>
    </recommendedName>
</protein>
<feature type="compositionally biased region" description="Low complexity" evidence="1">
    <location>
        <begin position="665"/>
        <end position="677"/>
    </location>
</feature>
<dbReference type="AlphaFoldDB" id="A0A818Y8F5"/>
<feature type="compositionally biased region" description="Low complexity" evidence="1">
    <location>
        <begin position="687"/>
        <end position="702"/>
    </location>
</feature>
<sequence length="932" mass="103414">MSLPVKKARDLTQLPTLSYEIKLNLPINLDSNPQEISFLDLIANDTKFKNDKESLELVLSSYVKACGKQSVKEILAEHDTLVEDNASLSDIIHALMDSNDHQNANLGVGYNDPDDDDSFIDDSVAAQDIIPKNVTNERDGFYVNEKHQPINARYLSDASDSDSGDEENENDDDDDESDDSEKEEKQNKKRTNNQDDGNEKVFVKKSKTDDDITPTLLNTKRKRSISEVAAPPLSTNSDDKNKTIKPVEEPVKKIAKLNETPSEQSTQNCTTYVLPNEMDNDIKPSIENIVKLIKSSDPTMNNIQKKIERLFNSTTCRELLDLVKKLHRHTNAHRQLVFDILSTKTGIYTSILLTRARLLLLNDYEPSTKTFSLNELKEKLKIEINRSLEIHIQAHNQAVKEWQQKMVENPSKDKNRGPRKNFRLHKAINELIIRCIDRKLETMTIFDSDSLESFLHEHIVSLWEKPGWMTAKKIISEVIRLEYRPLRDPNPPQTQPLQAVRSTPTPITAERVKKEPQTIPALLPPPPPPPLPPPPPSLPSSPKISNSNISPIKVPQQQNVKVNDISKSSSQSLTNNNNNQTKAFEMATRVATNPIKQHTSRPSSTDSVTSQVSEQSSNKINKSDIVRPIAKPSIVSQPESSSKRNSTANFSSVIDLTMDLFSQYKKSSNESSSPTLKQHTHSHSNKDSSSSSQRSSSTVHNSKQQFATKLPSEKLPAGSFLKEALSGAVAPKMSTSPLTVDNMLNKSQNSPKTNTNTSSSKSSTTIQSPTITNTQRSSTSSKSHSNRHSTDFTSTSHRIDQQIQQQLKTPSSSNRSQSAIVSPSSSISPVASRRPTTGFTSTHEQQSNRGHSSQISIPPTLSSSIQWDSATLQLAAALANPQLLSSGVFDSTLFNSVFGTTPNMIASSQSSSSSSSSSRHQHSQNTNNNRRT</sequence>
<feature type="compositionally biased region" description="Low complexity" evidence="1">
    <location>
        <begin position="818"/>
        <end position="832"/>
    </location>
</feature>
<feature type="compositionally biased region" description="Basic and acidic residues" evidence="1">
    <location>
        <begin position="197"/>
        <end position="210"/>
    </location>
</feature>
<evidence type="ECO:0000313" key="3">
    <source>
        <dbReference type="EMBL" id="CAF1126223.1"/>
    </source>
</evidence>
<feature type="compositionally biased region" description="Pro residues" evidence="1">
    <location>
        <begin position="522"/>
        <end position="539"/>
    </location>
</feature>
<dbReference type="Proteomes" id="UP000663891">
    <property type="component" value="Unassembled WGS sequence"/>
</dbReference>
<dbReference type="Pfam" id="PF08729">
    <property type="entry name" value="HUN"/>
    <property type="match status" value="1"/>
</dbReference>
<dbReference type="Proteomes" id="UP000663881">
    <property type="component" value="Unassembled WGS sequence"/>
</dbReference>
<evidence type="ECO:0000256" key="1">
    <source>
        <dbReference type="SAM" id="MobiDB-lite"/>
    </source>
</evidence>
<feature type="compositionally biased region" description="Low complexity" evidence="1">
    <location>
        <begin position="566"/>
        <end position="577"/>
    </location>
</feature>
<feature type="compositionally biased region" description="Low complexity" evidence="1">
    <location>
        <begin position="540"/>
        <end position="553"/>
    </location>
</feature>
<accession>A0A818Y8F5</accession>
<feature type="region of interest" description="Disordered" evidence="1">
    <location>
        <begin position="485"/>
        <end position="577"/>
    </location>
</feature>
<evidence type="ECO:0000313" key="5">
    <source>
        <dbReference type="Proteomes" id="UP000663881"/>
    </source>
</evidence>
<feature type="compositionally biased region" description="Polar residues" evidence="1">
    <location>
        <begin position="834"/>
        <end position="859"/>
    </location>
</feature>
<feature type="compositionally biased region" description="Polar residues" evidence="1">
    <location>
        <begin position="593"/>
        <end position="620"/>
    </location>
</feature>
<feature type="compositionally biased region" description="Acidic residues" evidence="1">
    <location>
        <begin position="159"/>
        <end position="181"/>
    </location>
</feature>
<feature type="region of interest" description="Disordered" evidence="1">
    <location>
        <begin position="665"/>
        <end position="711"/>
    </location>
</feature>
<feature type="compositionally biased region" description="Polar residues" evidence="1">
    <location>
        <begin position="495"/>
        <end position="506"/>
    </location>
</feature>
<organism evidence="4 5">
    <name type="scientific">Adineta steineri</name>
    <dbReference type="NCBI Taxonomy" id="433720"/>
    <lineage>
        <taxon>Eukaryota</taxon>
        <taxon>Metazoa</taxon>
        <taxon>Spiralia</taxon>
        <taxon>Gnathifera</taxon>
        <taxon>Rotifera</taxon>
        <taxon>Eurotatoria</taxon>
        <taxon>Bdelloidea</taxon>
        <taxon>Adinetida</taxon>
        <taxon>Adinetidae</taxon>
        <taxon>Adineta</taxon>
    </lineage>
</organism>
<feature type="compositionally biased region" description="Low complexity" evidence="1">
    <location>
        <begin position="907"/>
        <end position="932"/>
    </location>
</feature>
<name>A0A818Y8F5_9BILA</name>
<proteinExistence type="predicted"/>
<dbReference type="InterPro" id="IPR014840">
    <property type="entry name" value="HRD"/>
</dbReference>
<evidence type="ECO:0000259" key="2">
    <source>
        <dbReference type="Pfam" id="PF08729"/>
    </source>
</evidence>
<feature type="region of interest" description="Disordered" evidence="1">
    <location>
        <begin position="140"/>
        <end position="243"/>
    </location>
</feature>
<feature type="compositionally biased region" description="Polar residues" evidence="1">
    <location>
        <begin position="791"/>
        <end position="817"/>
    </location>
</feature>
<feature type="compositionally biased region" description="Polar residues" evidence="1">
    <location>
        <begin position="634"/>
        <end position="647"/>
    </location>
</feature>
<feature type="domain" description="Hpc2-related" evidence="2">
    <location>
        <begin position="114"/>
        <end position="145"/>
    </location>
</feature>
<dbReference type="EMBL" id="CAJNON010000231">
    <property type="protein sequence ID" value="CAF1126223.1"/>
    <property type="molecule type" value="Genomic_DNA"/>
</dbReference>
<feature type="compositionally biased region" description="Low complexity" evidence="1">
    <location>
        <begin position="745"/>
        <end position="783"/>
    </location>
</feature>
<feature type="region of interest" description="Disordered" evidence="1">
    <location>
        <begin position="736"/>
        <end position="859"/>
    </location>
</feature>
<reference evidence="4" key="1">
    <citation type="submission" date="2021-02" db="EMBL/GenBank/DDBJ databases">
        <authorList>
            <person name="Nowell W R."/>
        </authorList>
    </citation>
    <scope>NUCLEOTIDE SEQUENCE</scope>
</reference>
<dbReference type="EMBL" id="CAJOAY010000860">
    <property type="protein sequence ID" value="CAF3749189.1"/>
    <property type="molecule type" value="Genomic_DNA"/>
</dbReference>